<dbReference type="GO" id="GO:0048211">
    <property type="term" value="P:Golgi vesicle docking"/>
    <property type="evidence" value="ECO:0007669"/>
    <property type="project" value="TreeGrafter"/>
</dbReference>
<gene>
    <name evidence="7" type="primary">USO1</name>
    <name evidence="7" type="ORF">HK103_003588</name>
</gene>
<feature type="coiled-coil region" evidence="4">
    <location>
        <begin position="679"/>
        <end position="727"/>
    </location>
</feature>
<evidence type="ECO:0000313" key="8">
    <source>
        <dbReference type="Proteomes" id="UP001210925"/>
    </source>
</evidence>
<dbReference type="AlphaFoldDB" id="A0AAD5UM14"/>
<dbReference type="SUPFAM" id="SSF48371">
    <property type="entry name" value="ARM repeat"/>
    <property type="match status" value="1"/>
</dbReference>
<keyword evidence="3 4" id="KW-0175">Coiled coil</keyword>
<proteinExistence type="predicted"/>
<dbReference type="GO" id="GO:0006886">
    <property type="term" value="P:intracellular protein transport"/>
    <property type="evidence" value="ECO:0007669"/>
    <property type="project" value="InterPro"/>
</dbReference>
<dbReference type="InterPro" id="IPR006955">
    <property type="entry name" value="Uso1_p115_C"/>
</dbReference>
<evidence type="ECO:0000256" key="2">
    <source>
        <dbReference type="ARBA" id="ARBA00023034"/>
    </source>
</evidence>
<evidence type="ECO:0000313" key="7">
    <source>
        <dbReference type="EMBL" id="KAJ3258466.1"/>
    </source>
</evidence>
<dbReference type="InterPro" id="IPR011989">
    <property type="entry name" value="ARM-like"/>
</dbReference>
<evidence type="ECO:0000256" key="4">
    <source>
        <dbReference type="SAM" id="Coils"/>
    </source>
</evidence>
<evidence type="ECO:0000256" key="3">
    <source>
        <dbReference type="ARBA" id="ARBA00023054"/>
    </source>
</evidence>
<evidence type="ECO:0000259" key="6">
    <source>
        <dbReference type="Pfam" id="PF04871"/>
    </source>
</evidence>
<accession>A0AAD5UM14</accession>
<feature type="domain" description="Uso1/p115-like vesicle tethering protein C-terminal" evidence="6">
    <location>
        <begin position="636"/>
        <end position="732"/>
    </location>
</feature>
<protein>
    <submittedName>
        <fullName evidence="7">Vesicle-mediated ER to Golgi transport protein</fullName>
    </submittedName>
</protein>
<dbReference type="GO" id="GO:0006888">
    <property type="term" value="P:endoplasmic reticulum to Golgi vesicle-mediated transport"/>
    <property type="evidence" value="ECO:0007669"/>
    <property type="project" value="TreeGrafter"/>
</dbReference>
<comment type="subcellular location">
    <subcellularLocation>
        <location evidence="1">Golgi apparatus</location>
    </subcellularLocation>
</comment>
<reference evidence="7" key="1">
    <citation type="submission" date="2020-05" db="EMBL/GenBank/DDBJ databases">
        <title>Phylogenomic resolution of chytrid fungi.</title>
        <authorList>
            <person name="Stajich J.E."/>
            <person name="Amses K."/>
            <person name="Simmons R."/>
            <person name="Seto K."/>
            <person name="Myers J."/>
            <person name="Bonds A."/>
            <person name="Quandt C.A."/>
            <person name="Barry K."/>
            <person name="Liu P."/>
            <person name="Grigoriev I."/>
            <person name="Longcore J.E."/>
            <person name="James T.Y."/>
        </authorList>
    </citation>
    <scope>NUCLEOTIDE SEQUENCE</scope>
    <source>
        <strain evidence="7">PLAUS21</strain>
    </source>
</reference>
<dbReference type="Pfam" id="PF04871">
    <property type="entry name" value="Uso1_p115_C"/>
    <property type="match status" value="1"/>
</dbReference>
<dbReference type="InterPro" id="IPR024095">
    <property type="entry name" value="Vesicle_P115"/>
</dbReference>
<dbReference type="Proteomes" id="UP001210925">
    <property type="component" value="Unassembled WGS sequence"/>
</dbReference>
<comment type="caution">
    <text evidence="7">The sequence shown here is derived from an EMBL/GenBank/DDBJ whole genome shotgun (WGS) entry which is preliminary data.</text>
</comment>
<dbReference type="GO" id="GO:0005783">
    <property type="term" value="C:endoplasmic reticulum"/>
    <property type="evidence" value="ECO:0007669"/>
    <property type="project" value="TreeGrafter"/>
</dbReference>
<dbReference type="Gene3D" id="1.25.10.10">
    <property type="entry name" value="Leucine-rich Repeat Variant"/>
    <property type="match status" value="1"/>
</dbReference>
<dbReference type="PANTHER" id="PTHR10013">
    <property type="entry name" value="GENERAL VESICULAR TRANSPORT FACTOR P115"/>
    <property type="match status" value="1"/>
</dbReference>
<dbReference type="GO" id="GO:0012507">
    <property type="term" value="C:ER to Golgi transport vesicle membrane"/>
    <property type="evidence" value="ECO:0007669"/>
    <property type="project" value="TreeGrafter"/>
</dbReference>
<dbReference type="PANTHER" id="PTHR10013:SF0">
    <property type="entry name" value="GENERAL VESICULAR TRANSPORT FACTOR P115"/>
    <property type="match status" value="1"/>
</dbReference>
<dbReference type="InterPro" id="IPR016024">
    <property type="entry name" value="ARM-type_fold"/>
</dbReference>
<dbReference type="GO" id="GO:0000139">
    <property type="term" value="C:Golgi membrane"/>
    <property type="evidence" value="ECO:0007669"/>
    <property type="project" value="InterPro"/>
</dbReference>
<feature type="domain" description="Vesicle tethering protein Uso1/P115-like head" evidence="5">
    <location>
        <begin position="342"/>
        <end position="472"/>
    </location>
</feature>
<sequence length="732" mass="82487">MEFLFGKAEKVAPDASSTIDKLCDRVRDSTLLEDRRSAVQGLRGLARDWQVQVGTKGMPALTTVLQNDRMDVEIIKLTLETLNILCSNNGEDEMGKTLTEIFVKDPQNISLLLDILAEVDFYVRFNCVQLITTLFNNVGNALHEGILTSPLGISRLIDLLDDRREIIRNDGLLLLISLTANNADIQKIVAFENAFERLFSIIFDEGSIEGDIIVQDCLQLMHNLLKHNASNQNLFRETSCIKMIPRLLMYKDANGQAYSIAQSREELSEQKIANITSVLDLIRILVEGNNQNTTINQNLFGQSNMVATLFELGMTTHMPLNIRIQALLAVGDVIKLHEINRDRFSRCSVKMSIQAEHSGLPNQKPPPGTLTQSAMALVQTAMEKNPFGLRSAATYAFRCFIEDNMEGQIAISTSLKPASNSETGSLIISNLLDLTTARKDPWVVWFASNMLLHSLHRNLHSQDLALSVIFQEHGGRDNLDAKVQIALLSLLAVWLFENTKVVKEFLSEGSNIQYLVEQINHASGIDPVVQGLAAFLYGLVFEFNDDSESAFTRANLQNVVSSRIGVDIFLSKVQRLKESKYYLSKDDDFENPFDPVFLEFLKTHLDQITRSVTVYKARVASSKPKPTENGIDNQNKLNTLAKSLQDRDAEIALLRKELEQLKYVKRSPSPQPAQTGREIELLRQQLMEKDEKVKEIEAEQEDLLLCLADQEIEIQNLKERLKKYGEVFEDDE</sequence>
<dbReference type="GO" id="GO:0005795">
    <property type="term" value="C:Golgi stack"/>
    <property type="evidence" value="ECO:0007669"/>
    <property type="project" value="TreeGrafter"/>
</dbReference>
<dbReference type="EMBL" id="JADGKB010000027">
    <property type="protein sequence ID" value="KAJ3258466.1"/>
    <property type="molecule type" value="Genomic_DNA"/>
</dbReference>
<dbReference type="Pfam" id="PF04869">
    <property type="entry name" value="Uso1_p115_head"/>
    <property type="match status" value="2"/>
</dbReference>
<dbReference type="GO" id="GO:0048280">
    <property type="term" value="P:vesicle fusion with Golgi apparatus"/>
    <property type="evidence" value="ECO:0007669"/>
    <property type="project" value="InterPro"/>
</dbReference>
<keyword evidence="8" id="KW-1185">Reference proteome</keyword>
<evidence type="ECO:0000256" key="1">
    <source>
        <dbReference type="ARBA" id="ARBA00004555"/>
    </source>
</evidence>
<evidence type="ECO:0000259" key="5">
    <source>
        <dbReference type="Pfam" id="PF04869"/>
    </source>
</evidence>
<keyword evidence="2" id="KW-0333">Golgi apparatus</keyword>
<organism evidence="7 8">
    <name type="scientific">Boothiomyces macroporosus</name>
    <dbReference type="NCBI Taxonomy" id="261099"/>
    <lineage>
        <taxon>Eukaryota</taxon>
        <taxon>Fungi</taxon>
        <taxon>Fungi incertae sedis</taxon>
        <taxon>Chytridiomycota</taxon>
        <taxon>Chytridiomycota incertae sedis</taxon>
        <taxon>Chytridiomycetes</taxon>
        <taxon>Rhizophydiales</taxon>
        <taxon>Terramycetaceae</taxon>
        <taxon>Boothiomyces</taxon>
    </lineage>
</organism>
<name>A0AAD5UM14_9FUNG</name>
<dbReference type="InterPro" id="IPR006953">
    <property type="entry name" value="Vesicle_Uso1_P115_head"/>
</dbReference>
<feature type="domain" description="Vesicle tethering protein Uso1/P115-like head" evidence="5">
    <location>
        <begin position="477"/>
        <end position="612"/>
    </location>
</feature>